<feature type="transmembrane region" description="Helical" evidence="1">
    <location>
        <begin position="129"/>
        <end position="150"/>
    </location>
</feature>
<evidence type="ECO:0000313" key="2">
    <source>
        <dbReference type="EMBL" id="PWJ43723.1"/>
    </source>
</evidence>
<gene>
    <name evidence="2" type="ORF">BC781_10169</name>
</gene>
<organism evidence="2 3">
    <name type="scientific">Sediminitomix flava</name>
    <dbReference type="NCBI Taxonomy" id="379075"/>
    <lineage>
        <taxon>Bacteria</taxon>
        <taxon>Pseudomonadati</taxon>
        <taxon>Bacteroidota</taxon>
        <taxon>Cytophagia</taxon>
        <taxon>Cytophagales</taxon>
        <taxon>Flammeovirgaceae</taxon>
        <taxon>Sediminitomix</taxon>
    </lineage>
</organism>
<keyword evidence="1" id="KW-0812">Transmembrane</keyword>
<comment type="caution">
    <text evidence="2">The sequence shown here is derived from an EMBL/GenBank/DDBJ whole genome shotgun (WGS) entry which is preliminary data.</text>
</comment>
<accession>A0A315ZEX4</accession>
<keyword evidence="1" id="KW-1133">Transmembrane helix</keyword>
<proteinExistence type="predicted"/>
<keyword evidence="1" id="KW-0472">Membrane</keyword>
<feature type="transmembrane region" description="Helical" evidence="1">
    <location>
        <begin position="105"/>
        <end position="123"/>
    </location>
</feature>
<reference evidence="2 3" key="1">
    <citation type="submission" date="2018-03" db="EMBL/GenBank/DDBJ databases">
        <title>Genomic Encyclopedia of Archaeal and Bacterial Type Strains, Phase II (KMG-II): from individual species to whole genera.</title>
        <authorList>
            <person name="Goeker M."/>
        </authorList>
    </citation>
    <scope>NUCLEOTIDE SEQUENCE [LARGE SCALE GENOMIC DNA]</scope>
    <source>
        <strain evidence="2 3">DSM 28229</strain>
    </source>
</reference>
<protein>
    <submittedName>
        <fullName evidence="2">Uncharacterized protein</fullName>
    </submittedName>
</protein>
<name>A0A315ZEX4_SEDFL</name>
<dbReference type="AlphaFoldDB" id="A0A315ZEX4"/>
<dbReference type="EMBL" id="QGDO01000001">
    <property type="protein sequence ID" value="PWJ43723.1"/>
    <property type="molecule type" value="Genomic_DNA"/>
</dbReference>
<evidence type="ECO:0000313" key="3">
    <source>
        <dbReference type="Proteomes" id="UP000245535"/>
    </source>
</evidence>
<dbReference type="Proteomes" id="UP000245535">
    <property type="component" value="Unassembled WGS sequence"/>
</dbReference>
<dbReference type="RefSeq" id="WP_109615262.1">
    <property type="nucleotide sequence ID" value="NZ_QGDO01000001.1"/>
</dbReference>
<feature type="transmembrane region" description="Helical" evidence="1">
    <location>
        <begin position="44"/>
        <end position="66"/>
    </location>
</feature>
<feature type="transmembrane region" description="Helical" evidence="1">
    <location>
        <begin position="20"/>
        <end position="38"/>
    </location>
</feature>
<sequence length="168" mass="18737">MDILKTATDWAKAEVFSTSFFIVFGILFLLGSAGFWHLGKTEMAKAFVTPTIVAGILLLIIGIGLVGNNMYRLNSFPKEYEKDTAAFLESEITRADKTVKEFQNGVLKVIPCIIAVAAMLIFFMEQPMWRAIGITTIAMMSVILLVDINANARINDYHKQLLLIEKSK</sequence>
<keyword evidence="3" id="KW-1185">Reference proteome</keyword>
<dbReference type="OrthoDB" id="7868084at2"/>
<evidence type="ECO:0000256" key="1">
    <source>
        <dbReference type="SAM" id="Phobius"/>
    </source>
</evidence>